<feature type="region of interest" description="Disordered" evidence="1">
    <location>
        <begin position="247"/>
        <end position="268"/>
    </location>
</feature>
<evidence type="ECO:0000256" key="1">
    <source>
        <dbReference type="SAM" id="MobiDB-lite"/>
    </source>
</evidence>
<sequence length="688" mass="75561">MSPMVGINPTLMTRLINDMKRAGDTLPEIGRQVERALTSLDVPLWGPGPLHAIGRQMSDQIPALQGRLDLILAEPDRKPGKGGTLWANESDWLSKSPAEGAASAKALAAKLRDQVDSGSLDAKTVAELERHKNDPYFAVAFVKEIPPRELKALINRTYGAGFPQSERPFQRDVRTQERLATMLSKILGTASRGAGRMKLPDGYADQLVDGVENPQDAFALKKLLQAGEFDHKFLLTVAQKLYDKDVAHPPDPSLPRHPWTMPGPKDGSPGDLSPMGTVLTALAHHPAVAQDFLTDPRRKPLAYLMRQHHWNGDADAELGWVIQVASTEFRDHDLPPGNSRGYKSALIGSWAVRFWSDPKVQANLPGTRAHVGSILGQYTGDVHRDTQSFSDKMPGVVTGEDPDKNLRGGEPYGAKFSAPELKQAMTWAFEDEDAFKSVAAAHGLYAAKMLDELAAKIRKEVDADFEAWRKAHPEATQQEIEAARQDILEERMSRSGGAEFSRATRSLSMTTWMITDAANVSKIGEGQARDARVAAFKEMTEKVVGLAPGPQGKFVGFMVDEAKSEIFGNIKSSHEDRARRDADTAMGAAEHMFGDLTAATMYRHGLFGDGSVPAKTHPYRHKDFSPGSKGHFIVNGEIKPFAEMNVDEREAYEEWLNLNETGRVFNRPDESIALGFKEAQAGYTRPGT</sequence>
<accession>A0ABT4S7N1</accession>
<feature type="domain" description="DUF6571" evidence="2">
    <location>
        <begin position="99"/>
        <end position="297"/>
    </location>
</feature>
<dbReference type="RefSeq" id="WP_270153880.1">
    <property type="nucleotide sequence ID" value="NZ_JAPNNL010000016.1"/>
</dbReference>
<dbReference type="InterPro" id="IPR046701">
    <property type="entry name" value="DUF6571"/>
</dbReference>
<evidence type="ECO:0000313" key="3">
    <source>
        <dbReference type="EMBL" id="MDA0633078.1"/>
    </source>
</evidence>
<reference evidence="3" key="1">
    <citation type="submission" date="2022-11" db="EMBL/GenBank/DDBJ databases">
        <title>Nonomuraea corallina sp. nov., a new species of the genus Nonomuraea isolated from sea side sediment in Thai sea.</title>
        <authorList>
            <person name="Ngamcharungchit C."/>
            <person name="Matsumoto A."/>
            <person name="Suriyachadkun C."/>
            <person name="Panbangred W."/>
            <person name="Inahashi Y."/>
            <person name="Intra B."/>
        </authorList>
    </citation>
    <scope>NUCLEOTIDE SEQUENCE</scope>
    <source>
        <strain evidence="3">MCN248</strain>
    </source>
</reference>
<feature type="region of interest" description="Disordered" evidence="1">
    <location>
        <begin position="385"/>
        <end position="409"/>
    </location>
</feature>
<name>A0ABT4S7N1_9ACTN</name>
<organism evidence="3 4">
    <name type="scientific">Nonomuraea corallina</name>
    <dbReference type="NCBI Taxonomy" id="2989783"/>
    <lineage>
        <taxon>Bacteria</taxon>
        <taxon>Bacillati</taxon>
        <taxon>Actinomycetota</taxon>
        <taxon>Actinomycetes</taxon>
        <taxon>Streptosporangiales</taxon>
        <taxon>Streptosporangiaceae</taxon>
        <taxon>Nonomuraea</taxon>
    </lineage>
</organism>
<protein>
    <recommendedName>
        <fullName evidence="2">DUF6571 domain-containing protein</fullName>
    </recommendedName>
</protein>
<dbReference type="EMBL" id="JAPNNL010000016">
    <property type="protein sequence ID" value="MDA0633078.1"/>
    <property type="molecule type" value="Genomic_DNA"/>
</dbReference>
<keyword evidence="4" id="KW-1185">Reference proteome</keyword>
<evidence type="ECO:0000259" key="2">
    <source>
        <dbReference type="Pfam" id="PF20211"/>
    </source>
</evidence>
<dbReference type="Pfam" id="PF20211">
    <property type="entry name" value="DUF6571"/>
    <property type="match status" value="1"/>
</dbReference>
<proteinExistence type="predicted"/>
<comment type="caution">
    <text evidence="3">The sequence shown here is derived from an EMBL/GenBank/DDBJ whole genome shotgun (WGS) entry which is preliminary data.</text>
</comment>
<gene>
    <name evidence="3" type="ORF">OUY22_06565</name>
</gene>
<dbReference type="Proteomes" id="UP001144036">
    <property type="component" value="Unassembled WGS sequence"/>
</dbReference>
<evidence type="ECO:0000313" key="4">
    <source>
        <dbReference type="Proteomes" id="UP001144036"/>
    </source>
</evidence>